<dbReference type="PROSITE" id="PS50850">
    <property type="entry name" value="MFS"/>
    <property type="match status" value="1"/>
</dbReference>
<proteinExistence type="predicted"/>
<evidence type="ECO:0000256" key="4">
    <source>
        <dbReference type="ARBA" id="ARBA00023136"/>
    </source>
</evidence>
<sequence>MQLFRKTSLSRPEGEAGKTWPAIAMGFFVAFGGVLFGYGILFMPYWQKLFSTGYMDSDGNPNITTSQESTLVLILSAGTFFGALITALFSDYLGR</sequence>
<evidence type="ECO:0000256" key="2">
    <source>
        <dbReference type="ARBA" id="ARBA00022692"/>
    </source>
</evidence>
<dbReference type="GO" id="GO:0016020">
    <property type="term" value="C:membrane"/>
    <property type="evidence" value="ECO:0007669"/>
    <property type="project" value="UniProtKB-SubCell"/>
</dbReference>
<reference evidence="7" key="1">
    <citation type="submission" date="2011-11" db="EMBL/GenBank/DDBJ databases">
        <title>The Genome Sequence of Fusarium oxysporum II5.</title>
        <authorList>
            <consortium name="The Broad Institute Genome Sequencing Platform"/>
            <person name="Ma L.-J."/>
            <person name="Gale L.R."/>
            <person name="Schwartz D.C."/>
            <person name="Zhou S."/>
            <person name="Corby-Kistler H."/>
            <person name="Young S.K."/>
            <person name="Zeng Q."/>
            <person name="Gargeya S."/>
            <person name="Fitzgerald M."/>
            <person name="Haas B."/>
            <person name="Abouelleil A."/>
            <person name="Alvarado L."/>
            <person name="Arachchi H.M."/>
            <person name="Berlin A."/>
            <person name="Brown A."/>
            <person name="Chapman S.B."/>
            <person name="Chen Z."/>
            <person name="Dunbar C."/>
            <person name="Freedman E."/>
            <person name="Gearin G."/>
            <person name="Goldberg J."/>
            <person name="Griggs A."/>
            <person name="Gujja S."/>
            <person name="Heiman D."/>
            <person name="Howarth C."/>
            <person name="Larson L."/>
            <person name="Lui A."/>
            <person name="MacDonald P.J.P."/>
            <person name="Montmayeur A."/>
            <person name="Murphy C."/>
            <person name="Neiman D."/>
            <person name="Pearson M."/>
            <person name="Priest M."/>
            <person name="Roberts A."/>
            <person name="Saif S."/>
            <person name="Shea T."/>
            <person name="Shenoy N."/>
            <person name="Sisk P."/>
            <person name="Stolte C."/>
            <person name="Sykes S."/>
            <person name="Wortman J."/>
            <person name="Nusbaum C."/>
            <person name="Birren B."/>
        </authorList>
    </citation>
    <scope>NUCLEOTIDE SEQUENCE [LARGE SCALE GENOMIC DNA]</scope>
    <source>
        <strain evidence="7">54006</strain>
    </source>
</reference>
<dbReference type="AlphaFoldDB" id="X0IXT1"/>
<dbReference type="Gene3D" id="1.20.1250.20">
    <property type="entry name" value="MFS general substrate transporter like domains"/>
    <property type="match status" value="1"/>
</dbReference>
<comment type="subcellular location">
    <subcellularLocation>
        <location evidence="1">Membrane</location>
        <topology evidence="1">Multi-pass membrane protein</topology>
    </subcellularLocation>
</comment>
<organism evidence="7">
    <name type="scientific">Fusarium odoratissimum (strain NRRL 54006)</name>
    <dbReference type="NCBI Taxonomy" id="1089451"/>
    <lineage>
        <taxon>Eukaryota</taxon>
        <taxon>Fungi</taxon>
        <taxon>Dikarya</taxon>
        <taxon>Ascomycota</taxon>
        <taxon>Pezizomycotina</taxon>
        <taxon>Sordariomycetes</taxon>
        <taxon>Hypocreomycetidae</taxon>
        <taxon>Hypocreales</taxon>
        <taxon>Nectriaceae</taxon>
        <taxon>Fusarium</taxon>
        <taxon>Fusarium oxysporum species complex</taxon>
        <taxon>Fusarium oxysporum f. sp. cubense (strain race 4)</taxon>
    </lineage>
</organism>
<keyword evidence="3 5" id="KW-1133">Transmembrane helix</keyword>
<reference evidence="7" key="2">
    <citation type="submission" date="2012-05" db="EMBL/GenBank/DDBJ databases">
        <title>The Genome Annotation of Fusarium oxysporum II5.</title>
        <authorList>
            <consortium name="The Broad Institute Genomics Platform"/>
            <person name="Ma L.-J."/>
            <person name="Corby-Kistler H."/>
            <person name="Broz K."/>
            <person name="Gale L.R."/>
            <person name="Jonkers W."/>
            <person name="O'Donnell K."/>
            <person name="Ploetz R."/>
            <person name="Steinberg C."/>
            <person name="Schwartz D.C."/>
            <person name="VanEtten H."/>
            <person name="Zhou S."/>
            <person name="Young S.K."/>
            <person name="Zeng Q."/>
            <person name="Gargeya S."/>
            <person name="Fitzgerald M."/>
            <person name="Abouelleil A."/>
            <person name="Alvarado L."/>
            <person name="Chapman S.B."/>
            <person name="Gainer-Dewar J."/>
            <person name="Goldberg J."/>
            <person name="Griggs A."/>
            <person name="Gujja S."/>
            <person name="Hansen M."/>
            <person name="Howarth C."/>
            <person name="Imamovic A."/>
            <person name="Ireland A."/>
            <person name="Larimer J."/>
            <person name="McCowan C."/>
            <person name="Murphy C."/>
            <person name="Pearson M."/>
            <person name="Poon T.W."/>
            <person name="Priest M."/>
            <person name="Roberts A."/>
            <person name="Saif S."/>
            <person name="Shea T."/>
            <person name="Sykes S."/>
            <person name="Wortman J."/>
            <person name="Nusbaum C."/>
            <person name="Birren B."/>
        </authorList>
    </citation>
    <scope>NUCLEOTIDE SEQUENCE</scope>
    <source>
        <strain evidence="7">54006</strain>
    </source>
</reference>
<evidence type="ECO:0000313" key="7">
    <source>
        <dbReference type="EMBL" id="EXL93737.1"/>
    </source>
</evidence>
<keyword evidence="4 5" id="KW-0472">Membrane</keyword>
<accession>X0IXT1</accession>
<dbReference type="InterPro" id="IPR020846">
    <property type="entry name" value="MFS_dom"/>
</dbReference>
<dbReference type="InterPro" id="IPR036259">
    <property type="entry name" value="MFS_trans_sf"/>
</dbReference>
<dbReference type="Proteomes" id="UP000030685">
    <property type="component" value="Unassembled WGS sequence"/>
</dbReference>
<dbReference type="InterPro" id="IPR005828">
    <property type="entry name" value="MFS_sugar_transport-like"/>
</dbReference>
<dbReference type="GeneID" id="42038481"/>
<name>X0IXT1_FUSO5</name>
<evidence type="ECO:0000256" key="3">
    <source>
        <dbReference type="ARBA" id="ARBA00022989"/>
    </source>
</evidence>
<evidence type="ECO:0000259" key="6">
    <source>
        <dbReference type="PROSITE" id="PS50850"/>
    </source>
</evidence>
<evidence type="ECO:0000256" key="5">
    <source>
        <dbReference type="SAM" id="Phobius"/>
    </source>
</evidence>
<dbReference type="EMBL" id="JH658301">
    <property type="protein sequence ID" value="EXL93737.1"/>
    <property type="molecule type" value="Genomic_DNA"/>
</dbReference>
<protein>
    <recommendedName>
        <fullName evidence="6">Major facilitator superfamily (MFS) profile domain-containing protein</fullName>
    </recommendedName>
</protein>
<dbReference type="RefSeq" id="XP_031055827.1">
    <property type="nucleotide sequence ID" value="XM_031214456.1"/>
</dbReference>
<gene>
    <name evidence="7" type="ORF">FOIG_13306</name>
</gene>
<dbReference type="HOGENOM" id="CLU_2291862_0_0_1"/>
<feature type="transmembrane region" description="Helical" evidence="5">
    <location>
        <begin position="71"/>
        <end position="93"/>
    </location>
</feature>
<dbReference type="GO" id="GO:0022857">
    <property type="term" value="F:transmembrane transporter activity"/>
    <property type="evidence" value="ECO:0007669"/>
    <property type="project" value="InterPro"/>
</dbReference>
<dbReference type="VEuPathDB" id="FungiDB:FOIG_13306"/>
<feature type="transmembrane region" description="Helical" evidence="5">
    <location>
        <begin position="20"/>
        <end position="46"/>
    </location>
</feature>
<dbReference type="Pfam" id="PF00083">
    <property type="entry name" value="Sugar_tr"/>
    <property type="match status" value="1"/>
</dbReference>
<keyword evidence="2 5" id="KW-0812">Transmembrane</keyword>
<feature type="domain" description="Major facilitator superfamily (MFS) profile" evidence="6">
    <location>
        <begin position="25"/>
        <end position="95"/>
    </location>
</feature>
<evidence type="ECO:0000256" key="1">
    <source>
        <dbReference type="ARBA" id="ARBA00004141"/>
    </source>
</evidence>